<name>A0A1H6K2U3_9FLAO</name>
<dbReference type="PANTHER" id="PTHR47623">
    <property type="entry name" value="OS09G0287300 PROTEIN"/>
    <property type="match status" value="1"/>
</dbReference>
<dbReference type="EMBL" id="FNXE01000006">
    <property type="protein sequence ID" value="SEH65719.1"/>
    <property type="molecule type" value="Genomic_DNA"/>
</dbReference>
<dbReference type="Gene3D" id="3.40.50.1240">
    <property type="entry name" value="Phosphoglycerate mutase-like"/>
    <property type="match status" value="1"/>
</dbReference>
<sequence length="164" mass="18597">MKKLILIRHGKSSWGMPVKDHGRPLNNKGIKNSNLIFEQIQTKLPERFLVWSSTAKRARDTAKIFNEVLNIPQELTILNDDLYTFDEAILTKTIKNCNDSVPSLIIFGHNNAITDFVNKFGNKFIENVPTSGVVIIEFPQENWNNISNGKTVTTLFPKDLVNAD</sequence>
<accession>A0A1H6K2U3</accession>
<dbReference type="Pfam" id="PF00300">
    <property type="entry name" value="His_Phos_1"/>
    <property type="match status" value="1"/>
</dbReference>
<dbReference type="CDD" id="cd07040">
    <property type="entry name" value="HP"/>
    <property type="match status" value="1"/>
</dbReference>
<evidence type="ECO:0000313" key="2">
    <source>
        <dbReference type="Proteomes" id="UP000199634"/>
    </source>
</evidence>
<dbReference type="RefSeq" id="WP_091096493.1">
    <property type="nucleotide sequence ID" value="NZ_FNXE01000006.1"/>
</dbReference>
<gene>
    <name evidence="1" type="ORF">SAMN02927937_00721</name>
</gene>
<evidence type="ECO:0000313" key="1">
    <source>
        <dbReference type="EMBL" id="SEH65719.1"/>
    </source>
</evidence>
<reference evidence="1 2" key="1">
    <citation type="submission" date="2016-10" db="EMBL/GenBank/DDBJ databases">
        <authorList>
            <person name="de Groot N.N."/>
        </authorList>
    </citation>
    <scope>NUCLEOTIDE SEQUENCE [LARGE SCALE GENOMIC DNA]</scope>
    <source>
        <strain evidence="1 2">CGMCC 1.10825</strain>
    </source>
</reference>
<proteinExistence type="predicted"/>
<dbReference type="OrthoDB" id="9810154at2"/>
<organism evidence="1 2">
    <name type="scientific">Paenimyroides marinum</name>
    <dbReference type="NCBI Taxonomy" id="1159016"/>
    <lineage>
        <taxon>Bacteria</taxon>
        <taxon>Pseudomonadati</taxon>
        <taxon>Bacteroidota</taxon>
        <taxon>Flavobacteriia</taxon>
        <taxon>Flavobacteriales</taxon>
        <taxon>Flavobacteriaceae</taxon>
        <taxon>Paenimyroides</taxon>
    </lineage>
</organism>
<dbReference type="InterPro" id="IPR013078">
    <property type="entry name" value="His_Pase_superF_clade-1"/>
</dbReference>
<keyword evidence="2" id="KW-1185">Reference proteome</keyword>
<dbReference type="PANTHER" id="PTHR47623:SF1">
    <property type="entry name" value="OS09G0287300 PROTEIN"/>
    <property type="match status" value="1"/>
</dbReference>
<dbReference type="InterPro" id="IPR029033">
    <property type="entry name" value="His_PPase_superfam"/>
</dbReference>
<dbReference type="SMART" id="SM00855">
    <property type="entry name" value="PGAM"/>
    <property type="match status" value="1"/>
</dbReference>
<dbReference type="AlphaFoldDB" id="A0A1H6K2U3"/>
<protein>
    <submittedName>
        <fullName evidence="1">Phosphohistidine phosphatase</fullName>
    </submittedName>
</protein>
<dbReference type="STRING" id="1159016.SAMN02927937_00721"/>
<dbReference type="Proteomes" id="UP000199634">
    <property type="component" value="Unassembled WGS sequence"/>
</dbReference>
<dbReference type="SUPFAM" id="SSF53254">
    <property type="entry name" value="Phosphoglycerate mutase-like"/>
    <property type="match status" value="1"/>
</dbReference>